<dbReference type="OrthoDB" id="9786134at2"/>
<protein>
    <submittedName>
        <fullName evidence="2">MOSC domain-containing protein</fullName>
    </submittedName>
</protein>
<evidence type="ECO:0000313" key="2">
    <source>
        <dbReference type="EMBL" id="ROZ62324.1"/>
    </source>
</evidence>
<dbReference type="PANTHER" id="PTHR30212:SF2">
    <property type="entry name" value="PROTEIN YIIM"/>
    <property type="match status" value="1"/>
</dbReference>
<dbReference type="InterPro" id="IPR052353">
    <property type="entry name" value="Benzoxazolinone_Detox_Enz"/>
</dbReference>
<organism evidence="2 3">
    <name type="scientific">Kocuria soli</name>
    <dbReference type="NCBI Taxonomy" id="2485125"/>
    <lineage>
        <taxon>Bacteria</taxon>
        <taxon>Bacillati</taxon>
        <taxon>Actinomycetota</taxon>
        <taxon>Actinomycetes</taxon>
        <taxon>Micrococcales</taxon>
        <taxon>Micrococcaceae</taxon>
        <taxon>Kocuria</taxon>
    </lineage>
</organism>
<reference evidence="2 3" key="1">
    <citation type="submission" date="2018-10" db="EMBL/GenBank/DDBJ databases">
        <title>Kocuria sp. M5W7-7, whole genome shotgun sequence.</title>
        <authorList>
            <person name="Tuo L."/>
        </authorList>
    </citation>
    <scope>NUCLEOTIDE SEQUENCE [LARGE SCALE GENOMIC DNA]</scope>
    <source>
        <strain evidence="2 3">M5W7-7</strain>
    </source>
</reference>
<dbReference type="PROSITE" id="PS51340">
    <property type="entry name" value="MOSC"/>
    <property type="match status" value="1"/>
</dbReference>
<gene>
    <name evidence="2" type="ORF">EDL96_10420</name>
</gene>
<comment type="caution">
    <text evidence="2">The sequence shown here is derived from an EMBL/GenBank/DDBJ whole genome shotgun (WGS) entry which is preliminary data.</text>
</comment>
<dbReference type="InterPro" id="IPR005302">
    <property type="entry name" value="MoCF_Sase_C"/>
</dbReference>
<accession>A0A3N3ZND6</accession>
<dbReference type="SUPFAM" id="SSF50800">
    <property type="entry name" value="PK beta-barrel domain-like"/>
    <property type="match status" value="1"/>
</dbReference>
<evidence type="ECO:0000259" key="1">
    <source>
        <dbReference type="PROSITE" id="PS51340"/>
    </source>
</evidence>
<dbReference type="Gene3D" id="2.40.33.20">
    <property type="entry name" value="PK beta-barrel domain-like"/>
    <property type="match status" value="1"/>
</dbReference>
<proteinExistence type="predicted"/>
<dbReference type="InterPro" id="IPR011037">
    <property type="entry name" value="Pyrv_Knase-like_insert_dom_sf"/>
</dbReference>
<sequence>MSESSVGTVLSVNVGRQRSNPVPGRVDTGIHKASVAGPVNVRAPGLRGDGAGSGFVGDYIGDDKHHGGDHQAVYAFAREELDHWATELNREIPPGLFGENLTTSGYDVDAAVLGEIWRIGNLRLQVTGGRTPCATFAGVMGEPGWVKTFAQRGRTGAYLMVLEPGAVSAGAEIVVESRPDHGITVSQAFRAGTTERALLPQLSDLGPYLLPELRAKAEKAAGRSR</sequence>
<dbReference type="Proteomes" id="UP000270616">
    <property type="component" value="Unassembled WGS sequence"/>
</dbReference>
<dbReference type="PANTHER" id="PTHR30212">
    <property type="entry name" value="PROTEIN YIIM"/>
    <property type="match status" value="1"/>
</dbReference>
<dbReference type="RefSeq" id="WP_123825844.1">
    <property type="nucleotide sequence ID" value="NZ_RKMF01000013.1"/>
</dbReference>
<dbReference type="GO" id="GO:0030151">
    <property type="term" value="F:molybdenum ion binding"/>
    <property type="evidence" value="ECO:0007669"/>
    <property type="project" value="InterPro"/>
</dbReference>
<keyword evidence="3" id="KW-1185">Reference proteome</keyword>
<dbReference type="GO" id="GO:0003824">
    <property type="term" value="F:catalytic activity"/>
    <property type="evidence" value="ECO:0007669"/>
    <property type="project" value="InterPro"/>
</dbReference>
<dbReference type="EMBL" id="RKMF01000013">
    <property type="protein sequence ID" value="ROZ62324.1"/>
    <property type="molecule type" value="Genomic_DNA"/>
</dbReference>
<evidence type="ECO:0000313" key="3">
    <source>
        <dbReference type="Proteomes" id="UP000270616"/>
    </source>
</evidence>
<name>A0A3N3ZND6_9MICC</name>
<dbReference type="AlphaFoldDB" id="A0A3N3ZND6"/>
<dbReference type="Pfam" id="PF03473">
    <property type="entry name" value="MOSC"/>
    <property type="match status" value="1"/>
</dbReference>
<feature type="domain" description="MOSC" evidence="1">
    <location>
        <begin position="41"/>
        <end position="176"/>
    </location>
</feature>
<dbReference type="GO" id="GO:0030170">
    <property type="term" value="F:pyridoxal phosphate binding"/>
    <property type="evidence" value="ECO:0007669"/>
    <property type="project" value="InterPro"/>
</dbReference>